<evidence type="ECO:0008006" key="3">
    <source>
        <dbReference type="Google" id="ProtNLM"/>
    </source>
</evidence>
<dbReference type="InterPro" id="IPR008323">
    <property type="entry name" value="UCP033563"/>
</dbReference>
<dbReference type="PANTHER" id="PTHR36454">
    <property type="entry name" value="LMO2823 PROTEIN"/>
    <property type="match status" value="1"/>
</dbReference>
<dbReference type="Proteomes" id="UP000521313">
    <property type="component" value="Unassembled WGS sequence"/>
</dbReference>
<sequence>MKPCFQRGTFYLPNASVDPACWAVIACDQYTSQPEYWKTIEKRIKDKPSCLHLIYPEAFLSQGDQRIQTIQQTMERYLQEGILEEKIQNGFVLLKRSTLSGDRYGLVGIIDLEAYDYDPHTDCPIRATEGTIESRIPPRVRIRQNALLELSHVMVLIDDPQKQLIEELASQKAAFPVLYDFDLMMDGGHLTGYAIQGADAEKVEATLYRMQEDSKGLFLAVGDGNHSLATAKACWEKVKVHLNDQQRANHPARFAMVELVNLHSPALIFEPIHRILFHTDLEDLYLGFEKYCQAQKIEIQQGNEIYFHQGSTEKKISLVKSDDRLPIDVLQDYLDSYLNDHPQASIDYIHGQEAMMALLQDTSNCGIFLDRIDKNSLFSAIMAGGVLPRKTFSMGEADEKRFYMEARKVR</sequence>
<gene>
    <name evidence="1" type="ORF">HNQ43_001688</name>
</gene>
<dbReference type="AlphaFoldDB" id="A0A7W8D458"/>
<accession>A0A7W8D458</accession>
<proteinExistence type="predicted"/>
<protein>
    <recommendedName>
        <fullName evidence="3">DUF1015 domain-containing protein</fullName>
    </recommendedName>
</protein>
<evidence type="ECO:0000313" key="1">
    <source>
        <dbReference type="EMBL" id="MBB5185613.1"/>
    </source>
</evidence>
<evidence type="ECO:0000313" key="2">
    <source>
        <dbReference type="Proteomes" id="UP000521313"/>
    </source>
</evidence>
<dbReference type="Pfam" id="PF06245">
    <property type="entry name" value="DUF1015"/>
    <property type="match status" value="1"/>
</dbReference>
<dbReference type="EMBL" id="JACHHD010000019">
    <property type="protein sequence ID" value="MBB5185613.1"/>
    <property type="molecule type" value="Genomic_DNA"/>
</dbReference>
<dbReference type="PANTHER" id="PTHR36454:SF1">
    <property type="entry name" value="DUF1015 DOMAIN-CONTAINING PROTEIN"/>
    <property type="match status" value="1"/>
</dbReference>
<comment type="caution">
    <text evidence="1">The sequence shown here is derived from an EMBL/GenBank/DDBJ whole genome shotgun (WGS) entry which is preliminary data.</text>
</comment>
<dbReference type="RefSeq" id="WP_183376739.1">
    <property type="nucleotide sequence ID" value="NZ_CALVCN010000027.1"/>
</dbReference>
<name>A0A7W8D458_9FIRM</name>
<organism evidence="1 2">
    <name type="scientific">Faecalicoccus acidiformans</name>
    <dbReference type="NCBI Taxonomy" id="915173"/>
    <lineage>
        <taxon>Bacteria</taxon>
        <taxon>Bacillati</taxon>
        <taxon>Bacillota</taxon>
        <taxon>Erysipelotrichia</taxon>
        <taxon>Erysipelotrichales</taxon>
        <taxon>Erysipelotrichaceae</taxon>
        <taxon>Faecalicoccus</taxon>
    </lineage>
</organism>
<reference evidence="1 2" key="1">
    <citation type="submission" date="2020-08" db="EMBL/GenBank/DDBJ databases">
        <title>Genomic Encyclopedia of Type Strains, Phase IV (KMG-IV): sequencing the most valuable type-strain genomes for metagenomic binning, comparative biology and taxonomic classification.</title>
        <authorList>
            <person name="Goeker M."/>
        </authorList>
    </citation>
    <scope>NUCLEOTIDE SEQUENCE [LARGE SCALE GENOMIC DNA]</scope>
    <source>
        <strain evidence="1 2">DSM 26963</strain>
    </source>
</reference>